<dbReference type="GO" id="GO:0032993">
    <property type="term" value="C:protein-DNA complex"/>
    <property type="evidence" value="ECO:0007669"/>
    <property type="project" value="TreeGrafter"/>
</dbReference>
<dbReference type="AlphaFoldDB" id="A0A9X2RK83"/>
<evidence type="ECO:0000313" key="11">
    <source>
        <dbReference type="Proteomes" id="UP001142610"/>
    </source>
</evidence>
<keyword evidence="4 7" id="KW-0238">DNA-binding</keyword>
<comment type="caution">
    <text evidence="6">Lacks conserved residue(s) required for the propagation of feature annotation.</text>
</comment>
<keyword evidence="1" id="KW-0597">Phosphoprotein</keyword>
<dbReference type="RefSeq" id="WP_256619396.1">
    <property type="nucleotide sequence ID" value="NZ_JANIBC010000005.1"/>
</dbReference>
<reference evidence="10" key="1">
    <citation type="submission" date="2022-07" db="EMBL/GenBank/DDBJ databases">
        <title>Parvularcula maris sp. nov., an algicidal bacterium isolated from seawater.</title>
        <authorList>
            <person name="Li F."/>
        </authorList>
    </citation>
    <scope>NUCLEOTIDE SEQUENCE</scope>
    <source>
        <strain evidence="10">BGMRC 0090</strain>
    </source>
</reference>
<dbReference type="PROSITE" id="PS50110">
    <property type="entry name" value="RESPONSE_REGULATORY"/>
    <property type="match status" value="1"/>
</dbReference>
<dbReference type="GO" id="GO:0005829">
    <property type="term" value="C:cytosol"/>
    <property type="evidence" value="ECO:0007669"/>
    <property type="project" value="TreeGrafter"/>
</dbReference>
<dbReference type="InterPro" id="IPR001789">
    <property type="entry name" value="Sig_transdc_resp-reg_receiver"/>
</dbReference>
<evidence type="ECO:0000256" key="3">
    <source>
        <dbReference type="ARBA" id="ARBA00023015"/>
    </source>
</evidence>
<dbReference type="SMART" id="SM00862">
    <property type="entry name" value="Trans_reg_C"/>
    <property type="match status" value="1"/>
</dbReference>
<dbReference type="CDD" id="cd00383">
    <property type="entry name" value="trans_reg_C"/>
    <property type="match status" value="1"/>
</dbReference>
<evidence type="ECO:0000256" key="4">
    <source>
        <dbReference type="ARBA" id="ARBA00023125"/>
    </source>
</evidence>
<dbReference type="PROSITE" id="PS51755">
    <property type="entry name" value="OMPR_PHOB"/>
    <property type="match status" value="1"/>
</dbReference>
<evidence type="ECO:0000313" key="10">
    <source>
        <dbReference type="EMBL" id="MCQ8185508.1"/>
    </source>
</evidence>
<dbReference type="InterPro" id="IPR039420">
    <property type="entry name" value="WalR-like"/>
</dbReference>
<evidence type="ECO:0000256" key="6">
    <source>
        <dbReference type="PROSITE-ProRule" id="PRU00169"/>
    </source>
</evidence>
<keyword evidence="3" id="KW-0805">Transcription regulation</keyword>
<gene>
    <name evidence="10" type="ORF">NOG11_08875</name>
</gene>
<dbReference type="Gene3D" id="1.10.10.10">
    <property type="entry name" value="Winged helix-like DNA-binding domain superfamily/Winged helix DNA-binding domain"/>
    <property type="match status" value="1"/>
</dbReference>
<dbReference type="InterPro" id="IPR036388">
    <property type="entry name" value="WH-like_DNA-bd_sf"/>
</dbReference>
<dbReference type="Gene3D" id="3.40.50.2300">
    <property type="match status" value="1"/>
</dbReference>
<comment type="caution">
    <text evidence="10">The sequence shown here is derived from an EMBL/GenBank/DDBJ whole genome shotgun (WGS) entry which is preliminary data.</text>
</comment>
<keyword evidence="11" id="KW-1185">Reference proteome</keyword>
<dbReference type="SUPFAM" id="SSF46894">
    <property type="entry name" value="C-terminal effector domain of the bipartite response regulators"/>
    <property type="match status" value="1"/>
</dbReference>
<dbReference type="Pfam" id="PF00486">
    <property type="entry name" value="Trans_reg_C"/>
    <property type="match status" value="1"/>
</dbReference>
<name>A0A9X2RK83_9PROT</name>
<evidence type="ECO:0000256" key="7">
    <source>
        <dbReference type="PROSITE-ProRule" id="PRU01091"/>
    </source>
</evidence>
<dbReference type="GO" id="GO:0006355">
    <property type="term" value="P:regulation of DNA-templated transcription"/>
    <property type="evidence" value="ECO:0007669"/>
    <property type="project" value="InterPro"/>
</dbReference>
<dbReference type="GO" id="GO:0000976">
    <property type="term" value="F:transcription cis-regulatory region binding"/>
    <property type="evidence" value="ECO:0007669"/>
    <property type="project" value="TreeGrafter"/>
</dbReference>
<dbReference type="PANTHER" id="PTHR48111">
    <property type="entry name" value="REGULATOR OF RPOS"/>
    <property type="match status" value="1"/>
</dbReference>
<proteinExistence type="predicted"/>
<dbReference type="GO" id="GO:0000156">
    <property type="term" value="F:phosphorelay response regulator activity"/>
    <property type="evidence" value="ECO:0007669"/>
    <property type="project" value="TreeGrafter"/>
</dbReference>
<dbReference type="InterPro" id="IPR001867">
    <property type="entry name" value="OmpR/PhoB-type_DNA-bd"/>
</dbReference>
<protein>
    <submittedName>
        <fullName evidence="10">Response regulator transcription factor</fullName>
    </submittedName>
</protein>
<dbReference type="InterPro" id="IPR016032">
    <property type="entry name" value="Sig_transdc_resp-reg_C-effctor"/>
</dbReference>
<accession>A0A9X2RK83</accession>
<dbReference type="Proteomes" id="UP001142610">
    <property type="component" value="Unassembled WGS sequence"/>
</dbReference>
<feature type="domain" description="Response regulatory" evidence="8">
    <location>
        <begin position="2"/>
        <end position="115"/>
    </location>
</feature>
<dbReference type="SUPFAM" id="SSF52172">
    <property type="entry name" value="CheY-like"/>
    <property type="match status" value="1"/>
</dbReference>
<evidence type="ECO:0000256" key="2">
    <source>
        <dbReference type="ARBA" id="ARBA00023012"/>
    </source>
</evidence>
<dbReference type="InterPro" id="IPR011006">
    <property type="entry name" value="CheY-like_superfamily"/>
</dbReference>
<dbReference type="SMART" id="SM00448">
    <property type="entry name" value="REC"/>
    <property type="match status" value="1"/>
</dbReference>
<feature type="domain" description="OmpR/PhoB-type" evidence="9">
    <location>
        <begin position="123"/>
        <end position="223"/>
    </location>
</feature>
<feature type="DNA-binding region" description="OmpR/PhoB-type" evidence="7">
    <location>
        <begin position="123"/>
        <end position="223"/>
    </location>
</feature>
<keyword evidence="2" id="KW-0902">Two-component regulatory system</keyword>
<evidence type="ECO:0000259" key="8">
    <source>
        <dbReference type="PROSITE" id="PS50110"/>
    </source>
</evidence>
<evidence type="ECO:0000256" key="1">
    <source>
        <dbReference type="ARBA" id="ARBA00022553"/>
    </source>
</evidence>
<evidence type="ECO:0000256" key="5">
    <source>
        <dbReference type="ARBA" id="ARBA00023163"/>
    </source>
</evidence>
<dbReference type="PANTHER" id="PTHR48111:SF22">
    <property type="entry name" value="REGULATOR OF RPOS"/>
    <property type="match status" value="1"/>
</dbReference>
<keyword evidence="5" id="KW-0804">Transcription</keyword>
<organism evidence="10 11">
    <name type="scientific">Parvularcula maris</name>
    <dbReference type="NCBI Taxonomy" id="2965077"/>
    <lineage>
        <taxon>Bacteria</taxon>
        <taxon>Pseudomonadati</taxon>
        <taxon>Pseudomonadota</taxon>
        <taxon>Alphaproteobacteria</taxon>
        <taxon>Parvularculales</taxon>
        <taxon>Parvularculaceae</taxon>
        <taxon>Parvularcula</taxon>
    </lineage>
</organism>
<dbReference type="EMBL" id="JANIBC010000005">
    <property type="protein sequence ID" value="MCQ8185508.1"/>
    <property type="molecule type" value="Genomic_DNA"/>
</dbReference>
<evidence type="ECO:0000259" key="9">
    <source>
        <dbReference type="PROSITE" id="PS51755"/>
    </source>
</evidence>
<sequence length="247" mass="26816">MRIILLEPNAVIAEALKGRCAQSQIDVDILSTSEEIEAVAGRDLTHYGAILVGSVEEPCGLIEELHASAGGTPIILLSDVKNPALAIRAFSAGADDFVVKPFNAEELKARILARSRRALGQASTAFKLGKLTIFYDGRDPEVAGERIKLSHREHAIFSYLAQNIGRVVSKESVYSAVYGSMDCEPFDKVIDVYICKLRKKLSDATGGQQFIETVYCRGYKMDKPENTVVQRLGGGGRKALTAKKKAA</sequence>
<dbReference type="Pfam" id="PF00072">
    <property type="entry name" value="Response_reg"/>
    <property type="match status" value="1"/>
</dbReference>